<dbReference type="SUPFAM" id="SSF48403">
    <property type="entry name" value="Ankyrin repeat"/>
    <property type="match status" value="1"/>
</dbReference>
<sequence length="210" mass="23731">MSIVNTLCLLRENCNLESVEERRKFHRLLRPLMTHWSHFNHNDTFIKKEIQFLLMQASKFGCNDVVQKFLDRGLDPNVVAPQTGDSPLHLALANDQGFAAKLLLQRGANLNFVDATGSTPLHVICARPDDQWHRAEMLFELSDEKYRPLEIDAQDKLGKTPLLVAVVSKNLKVAKLLLKKGVDPKLADINGVDPRDIISLNEDLARMLSD</sequence>
<feature type="repeat" description="ANK" evidence="3">
    <location>
        <begin position="83"/>
        <end position="115"/>
    </location>
</feature>
<dbReference type="InterPro" id="IPR036770">
    <property type="entry name" value="Ankyrin_rpt-contain_sf"/>
</dbReference>
<dbReference type="PROSITE" id="PS50297">
    <property type="entry name" value="ANK_REP_REGION"/>
    <property type="match status" value="2"/>
</dbReference>
<dbReference type="Pfam" id="PF00023">
    <property type="entry name" value="Ank"/>
    <property type="match status" value="1"/>
</dbReference>
<dbReference type="PANTHER" id="PTHR24198">
    <property type="entry name" value="ANKYRIN REPEAT AND PROTEIN KINASE DOMAIN-CONTAINING PROTEIN"/>
    <property type="match status" value="1"/>
</dbReference>
<comment type="caution">
    <text evidence="4">The sequence shown here is derived from an EMBL/GenBank/DDBJ whole genome shotgun (WGS) entry which is preliminary data.</text>
</comment>
<protein>
    <submittedName>
        <fullName evidence="4">Uncharacterized protein</fullName>
    </submittedName>
</protein>
<accession>A0ABD2WWH8</accession>
<organism evidence="4 5">
    <name type="scientific">Trichogramma kaykai</name>
    <dbReference type="NCBI Taxonomy" id="54128"/>
    <lineage>
        <taxon>Eukaryota</taxon>
        <taxon>Metazoa</taxon>
        <taxon>Ecdysozoa</taxon>
        <taxon>Arthropoda</taxon>
        <taxon>Hexapoda</taxon>
        <taxon>Insecta</taxon>
        <taxon>Pterygota</taxon>
        <taxon>Neoptera</taxon>
        <taxon>Endopterygota</taxon>
        <taxon>Hymenoptera</taxon>
        <taxon>Apocrita</taxon>
        <taxon>Proctotrupomorpha</taxon>
        <taxon>Chalcidoidea</taxon>
        <taxon>Trichogrammatidae</taxon>
        <taxon>Trichogramma</taxon>
    </lineage>
</organism>
<dbReference type="PROSITE" id="PS50088">
    <property type="entry name" value="ANK_REPEAT"/>
    <property type="match status" value="2"/>
</dbReference>
<name>A0ABD2WWH8_9HYME</name>
<feature type="repeat" description="ANK" evidence="3">
    <location>
        <begin position="157"/>
        <end position="189"/>
    </location>
</feature>
<proteinExistence type="predicted"/>
<evidence type="ECO:0000256" key="3">
    <source>
        <dbReference type="PROSITE-ProRule" id="PRU00023"/>
    </source>
</evidence>
<dbReference type="SMART" id="SM00248">
    <property type="entry name" value="ANK"/>
    <property type="match status" value="4"/>
</dbReference>
<evidence type="ECO:0000313" key="5">
    <source>
        <dbReference type="Proteomes" id="UP001627154"/>
    </source>
</evidence>
<dbReference type="AlphaFoldDB" id="A0ABD2WWH8"/>
<keyword evidence="1" id="KW-0677">Repeat</keyword>
<dbReference type="EMBL" id="JBJJXI010000067">
    <property type="protein sequence ID" value="KAL3397155.1"/>
    <property type="molecule type" value="Genomic_DNA"/>
</dbReference>
<dbReference type="InterPro" id="IPR002110">
    <property type="entry name" value="Ankyrin_rpt"/>
</dbReference>
<dbReference type="Gene3D" id="1.25.40.20">
    <property type="entry name" value="Ankyrin repeat-containing domain"/>
    <property type="match status" value="2"/>
</dbReference>
<gene>
    <name evidence="4" type="ORF">TKK_009179</name>
</gene>
<evidence type="ECO:0000313" key="4">
    <source>
        <dbReference type="EMBL" id="KAL3397155.1"/>
    </source>
</evidence>
<reference evidence="4 5" key="1">
    <citation type="journal article" date="2024" name="bioRxiv">
        <title>A reference genome for Trichogramma kaykai: A tiny desert-dwelling parasitoid wasp with competing sex-ratio distorters.</title>
        <authorList>
            <person name="Culotta J."/>
            <person name="Lindsey A.R."/>
        </authorList>
    </citation>
    <scope>NUCLEOTIDE SEQUENCE [LARGE SCALE GENOMIC DNA]</scope>
    <source>
        <strain evidence="4 5">KSX58</strain>
    </source>
</reference>
<dbReference type="PANTHER" id="PTHR24198:SF165">
    <property type="entry name" value="ANKYRIN REPEAT-CONTAINING PROTEIN-RELATED"/>
    <property type="match status" value="1"/>
</dbReference>
<dbReference type="Pfam" id="PF12796">
    <property type="entry name" value="Ank_2"/>
    <property type="match status" value="1"/>
</dbReference>
<keyword evidence="2 3" id="KW-0040">ANK repeat</keyword>
<dbReference type="Proteomes" id="UP001627154">
    <property type="component" value="Unassembled WGS sequence"/>
</dbReference>
<evidence type="ECO:0000256" key="1">
    <source>
        <dbReference type="ARBA" id="ARBA00022737"/>
    </source>
</evidence>
<keyword evidence="5" id="KW-1185">Reference proteome</keyword>
<evidence type="ECO:0000256" key="2">
    <source>
        <dbReference type="ARBA" id="ARBA00023043"/>
    </source>
</evidence>